<evidence type="ECO:0000313" key="3">
    <source>
        <dbReference type="Proteomes" id="UP000522590"/>
    </source>
</evidence>
<evidence type="ECO:0000313" key="2">
    <source>
        <dbReference type="EMBL" id="NVN37167.1"/>
    </source>
</evidence>
<dbReference type="Proteomes" id="UP000522590">
    <property type="component" value="Unassembled WGS sequence"/>
</dbReference>
<dbReference type="AlphaFoldDB" id="A0A850NXX4"/>
<feature type="region of interest" description="Disordered" evidence="1">
    <location>
        <begin position="21"/>
        <end position="64"/>
    </location>
</feature>
<organism evidence="2 3">
    <name type="scientific">Komagataeibacter swingsii</name>
    <dbReference type="NCBI Taxonomy" id="215220"/>
    <lineage>
        <taxon>Bacteria</taxon>
        <taxon>Pseudomonadati</taxon>
        <taxon>Pseudomonadota</taxon>
        <taxon>Alphaproteobacteria</taxon>
        <taxon>Acetobacterales</taxon>
        <taxon>Acetobacteraceae</taxon>
        <taxon>Komagataeibacter</taxon>
    </lineage>
</organism>
<reference evidence="2 3" key="1">
    <citation type="submission" date="2020-06" db="EMBL/GenBank/DDBJ databases">
        <title>Description of novel acetic acid bacteria.</title>
        <authorList>
            <person name="Sombolestani A."/>
        </authorList>
    </citation>
    <scope>NUCLEOTIDE SEQUENCE [LARGE SCALE GENOMIC DNA]</scope>
    <source>
        <strain evidence="2 3">LMG 25</strain>
    </source>
</reference>
<comment type="caution">
    <text evidence="2">The sequence shown here is derived from an EMBL/GenBank/DDBJ whole genome shotgun (WGS) entry which is preliminary data.</text>
</comment>
<evidence type="ECO:0000256" key="1">
    <source>
        <dbReference type="SAM" id="MobiDB-lite"/>
    </source>
</evidence>
<name>A0A850NXX4_9PROT</name>
<accession>A0A850NXX4</accession>
<gene>
    <name evidence="2" type="ORF">HUK81_09490</name>
</gene>
<proteinExistence type="predicted"/>
<dbReference type="EMBL" id="JABXXS010000019">
    <property type="protein sequence ID" value="NVN37167.1"/>
    <property type="molecule type" value="Genomic_DNA"/>
</dbReference>
<sequence length="64" mass="6969">MKRDIGIPPLAMDPVRDTLPYRQHMGRGYGSPPCPRDDTHHGRWGGDLAAATMPDLHPTGGIHA</sequence>
<dbReference type="RefSeq" id="WP_176643210.1">
    <property type="nucleotide sequence ID" value="NZ_JABXXS010000019.1"/>
</dbReference>
<protein>
    <submittedName>
        <fullName evidence="2">Uncharacterized protein</fullName>
    </submittedName>
</protein>